<dbReference type="Gene3D" id="2.60.40.1120">
    <property type="entry name" value="Carboxypeptidase-like, regulatory domain"/>
    <property type="match status" value="1"/>
</dbReference>
<evidence type="ECO:0000256" key="1">
    <source>
        <dbReference type="ARBA" id="ARBA00004442"/>
    </source>
</evidence>
<feature type="signal peptide" evidence="4">
    <location>
        <begin position="1"/>
        <end position="19"/>
    </location>
</feature>
<comment type="caution">
    <text evidence="6">The sequence shown here is derived from an EMBL/GenBank/DDBJ whole genome shotgun (WGS) entry which is preliminary data.</text>
</comment>
<protein>
    <submittedName>
        <fullName evidence="6">TonB-dependent receptor</fullName>
    </submittedName>
</protein>
<accession>A0ABT1T8P1</accession>
<feature type="chain" id="PRO_5045524144" evidence="4">
    <location>
        <begin position="20"/>
        <end position="794"/>
    </location>
</feature>
<dbReference type="SUPFAM" id="SSF49464">
    <property type="entry name" value="Carboxypeptidase regulatory domain-like"/>
    <property type="match status" value="1"/>
</dbReference>
<dbReference type="RefSeq" id="WP_256541151.1">
    <property type="nucleotide sequence ID" value="NZ_JANHOH010000010.1"/>
</dbReference>
<proteinExistence type="predicted"/>
<keyword evidence="2" id="KW-0472">Membrane</keyword>
<dbReference type="Gene3D" id="2.170.130.10">
    <property type="entry name" value="TonB-dependent receptor, plug domain"/>
    <property type="match status" value="1"/>
</dbReference>
<reference evidence="6 7" key="1">
    <citation type="submission" date="2022-07" db="EMBL/GenBank/DDBJ databases">
        <title>Mucilaginibacter sp. JC4.</title>
        <authorList>
            <person name="Le V."/>
            <person name="Ko S.-R."/>
            <person name="Ahn C.-Y."/>
            <person name="Oh H.-M."/>
        </authorList>
    </citation>
    <scope>NUCLEOTIDE SEQUENCE [LARGE SCALE GENOMIC DNA]</scope>
    <source>
        <strain evidence="6 7">JC4</strain>
    </source>
</reference>
<sequence>MKKILLTAFCCFISVLVFAQNAPQTTSVKGILIDSAINKPLGYATVAITDAVTNLPIKSTLTKDDGSFEITRLAPKAYKLSFIYVGYKTKAINITATADVNTGKMLLSPSSNQLKEVSVTAARPLMKQEVDRISYDVQADPESKQLTALDMIRKVPLLSVDGTDNIKLRGSGNYKILLNGKESALMSSNPSDILKAMPGSNIVKIEVITTPPAKYDAEGLAGIINIITVKKADQGYNGSINANYNSVFGYRTNLNATVKQGKFGFNGYGGYGQRPRRDAEFFNQTDFFNTRSTLIQNGTQFNRGINKYGSAELSFEADSLNLITGTFNIYNGNNNSGNYQNTMQRDSDGVVNNSNISNNGERDWNRYDVGINYQLGFKNNKDQLVTASYKYSNFTNNQFNEIIGINAPSYRQYNSAGSKEHTTQLDYIQPFKVITIEAGGKLIARNNFSNFHSDARVGNQYLTDTAQVNNFTYKQDIYSVYNSYQLKFTKWTVKAGARFERTINDALFSKGSTLNQQFNNLVPSVSLQRSLKNSSLTFGFTQRIQRPGIYQLNPFVDRSNPNYITQGNAGLRPAINNNFELSYGNFAKGSVNISGSYSFANNTIQSLASVNNDVTTTTFANVGKNKTLGLDVNLNYPLSKKLNVNVNAEILRIWLKGTYNGQFFTNSGQQGHVFTNSSYKFDSGYRIGLNIGYDSRYVLLQGTDNWYFGYGTNVSKEFLDKKLTVSLNIQSPFKKFNKLDFYTRTPDFQTYSYNYNYFRSFGINLSYKFGKLNSSIKKNQRGINNDDTSGGGRE</sequence>
<organism evidence="6 7">
    <name type="scientific">Mucilaginibacter aquariorum</name>
    <dbReference type="NCBI Taxonomy" id="2967225"/>
    <lineage>
        <taxon>Bacteria</taxon>
        <taxon>Pseudomonadati</taxon>
        <taxon>Bacteroidota</taxon>
        <taxon>Sphingobacteriia</taxon>
        <taxon>Sphingobacteriales</taxon>
        <taxon>Sphingobacteriaceae</taxon>
        <taxon>Mucilaginibacter</taxon>
    </lineage>
</organism>
<keyword evidence="4" id="KW-0732">Signal</keyword>
<keyword evidence="7" id="KW-1185">Reference proteome</keyword>
<name>A0ABT1T8P1_9SPHI</name>
<dbReference type="SUPFAM" id="SSF56935">
    <property type="entry name" value="Porins"/>
    <property type="match status" value="1"/>
</dbReference>
<keyword evidence="3" id="KW-0998">Cell outer membrane</keyword>
<comment type="subcellular location">
    <subcellularLocation>
        <location evidence="1">Cell outer membrane</location>
    </subcellularLocation>
</comment>
<dbReference type="EMBL" id="JANHOH010000010">
    <property type="protein sequence ID" value="MCQ6960984.1"/>
    <property type="molecule type" value="Genomic_DNA"/>
</dbReference>
<evidence type="ECO:0000256" key="2">
    <source>
        <dbReference type="ARBA" id="ARBA00023136"/>
    </source>
</evidence>
<dbReference type="Proteomes" id="UP001204376">
    <property type="component" value="Unassembled WGS sequence"/>
</dbReference>
<keyword evidence="6" id="KW-0675">Receptor</keyword>
<dbReference type="Pfam" id="PF14905">
    <property type="entry name" value="OMP_b-brl_3"/>
    <property type="match status" value="1"/>
</dbReference>
<evidence type="ECO:0000313" key="7">
    <source>
        <dbReference type="Proteomes" id="UP001204376"/>
    </source>
</evidence>
<dbReference type="InterPro" id="IPR008969">
    <property type="entry name" value="CarboxyPept-like_regulatory"/>
</dbReference>
<feature type="domain" description="Outer membrane protein beta-barrel" evidence="5">
    <location>
        <begin position="380"/>
        <end position="767"/>
    </location>
</feature>
<dbReference type="Gene3D" id="2.40.170.20">
    <property type="entry name" value="TonB-dependent receptor, beta-barrel domain"/>
    <property type="match status" value="1"/>
</dbReference>
<dbReference type="InterPro" id="IPR041700">
    <property type="entry name" value="OMP_b-brl_3"/>
</dbReference>
<dbReference type="InterPro" id="IPR036942">
    <property type="entry name" value="Beta-barrel_TonB_sf"/>
</dbReference>
<gene>
    <name evidence="6" type="ORF">NPE20_23615</name>
</gene>
<evidence type="ECO:0000259" key="5">
    <source>
        <dbReference type="Pfam" id="PF14905"/>
    </source>
</evidence>
<dbReference type="Pfam" id="PF13715">
    <property type="entry name" value="CarbopepD_reg_2"/>
    <property type="match status" value="1"/>
</dbReference>
<evidence type="ECO:0000256" key="4">
    <source>
        <dbReference type="SAM" id="SignalP"/>
    </source>
</evidence>
<evidence type="ECO:0000313" key="6">
    <source>
        <dbReference type="EMBL" id="MCQ6960984.1"/>
    </source>
</evidence>
<evidence type="ECO:0000256" key="3">
    <source>
        <dbReference type="ARBA" id="ARBA00023237"/>
    </source>
</evidence>
<dbReference type="InterPro" id="IPR037066">
    <property type="entry name" value="Plug_dom_sf"/>
</dbReference>